<dbReference type="EMBL" id="AFNT02000055">
    <property type="protein sequence ID" value="ERJ04805.1"/>
    <property type="molecule type" value="Genomic_DNA"/>
</dbReference>
<feature type="compositionally biased region" description="Acidic residues" evidence="1">
    <location>
        <begin position="136"/>
        <end position="145"/>
    </location>
</feature>
<keyword evidence="2" id="KW-0812">Transmembrane</keyword>
<protein>
    <submittedName>
        <fullName evidence="4">Short domain protein</fullName>
    </submittedName>
</protein>
<name>U2F347_9EURY</name>
<keyword evidence="2" id="KW-0472">Membrane</keyword>
<feature type="compositionally biased region" description="Polar residues" evidence="1">
    <location>
        <begin position="147"/>
        <end position="158"/>
    </location>
</feature>
<proteinExistence type="predicted"/>
<dbReference type="Pfam" id="PF09851">
    <property type="entry name" value="SHOCT"/>
    <property type="match status" value="1"/>
</dbReference>
<evidence type="ECO:0000259" key="3">
    <source>
        <dbReference type="Pfam" id="PF09851"/>
    </source>
</evidence>
<gene>
    <name evidence="4" type="ORF">HLRTI_003208</name>
</gene>
<feature type="compositionally biased region" description="Basic and acidic residues" evidence="1">
    <location>
        <begin position="159"/>
        <end position="171"/>
    </location>
</feature>
<dbReference type="eggNOG" id="arCOG03911">
    <property type="taxonomic scope" value="Archaea"/>
</dbReference>
<feature type="transmembrane region" description="Helical" evidence="2">
    <location>
        <begin position="41"/>
        <end position="61"/>
    </location>
</feature>
<evidence type="ECO:0000256" key="1">
    <source>
        <dbReference type="SAM" id="MobiDB-lite"/>
    </source>
</evidence>
<dbReference type="Proteomes" id="UP000003861">
    <property type="component" value="Unassembled WGS sequence"/>
</dbReference>
<dbReference type="InterPro" id="IPR018649">
    <property type="entry name" value="SHOCT"/>
</dbReference>
<evidence type="ECO:0000313" key="4">
    <source>
        <dbReference type="EMBL" id="ERJ04805.1"/>
    </source>
</evidence>
<organism evidence="4 5">
    <name type="scientific">Halorhabdus tiamatea SARL4B</name>
    <dbReference type="NCBI Taxonomy" id="1033806"/>
    <lineage>
        <taxon>Archaea</taxon>
        <taxon>Methanobacteriati</taxon>
        <taxon>Methanobacteriota</taxon>
        <taxon>Stenosarchaea group</taxon>
        <taxon>Halobacteria</taxon>
        <taxon>Halobacteriales</taxon>
        <taxon>Haloarculaceae</taxon>
        <taxon>Halorhabdus</taxon>
    </lineage>
</organism>
<feature type="region of interest" description="Disordered" evidence="1">
    <location>
        <begin position="127"/>
        <end position="171"/>
    </location>
</feature>
<accession>U2F347</accession>
<feature type="domain" description="SHOCT" evidence="3">
    <location>
        <begin position="106"/>
        <end position="132"/>
    </location>
</feature>
<evidence type="ECO:0000256" key="2">
    <source>
        <dbReference type="SAM" id="Phobius"/>
    </source>
</evidence>
<keyword evidence="2" id="KW-1133">Transmembrane helix</keyword>
<evidence type="ECO:0000313" key="5">
    <source>
        <dbReference type="Proteomes" id="UP000003861"/>
    </source>
</evidence>
<sequence>MARIVPSLKTLQNPNELSNPPHNTEPVQMSERLRDFVADELWLAIGAVTLPAMMLFDTIGVEVLSEVSVILGWFLLTPLFLFWGEEIAGVLFSTDDAEETADAQEEAIEKLKRRYAEGEINEREFEQRLEKLVATEEGDPADYDDLTASNRSSASTGADTRDGAKRERELE</sequence>
<comment type="caution">
    <text evidence="4">The sequence shown here is derived from an EMBL/GenBank/DDBJ whole genome shotgun (WGS) entry which is preliminary data.</text>
</comment>
<reference evidence="4 5" key="1">
    <citation type="journal article" date="2011" name="J. Bacteriol.">
        <title>Genome sequence of Halorhabdus tiamatea, the first archaeon isolated from a deep-sea anoxic brine lake.</title>
        <authorList>
            <person name="Antunes A."/>
            <person name="Alam I."/>
            <person name="Bajic V.B."/>
            <person name="Stingl U."/>
        </authorList>
    </citation>
    <scope>NUCLEOTIDE SEQUENCE [LARGE SCALE GENOMIC DNA]</scope>
    <source>
        <strain evidence="4 5">SARL4B</strain>
    </source>
</reference>
<dbReference type="AlphaFoldDB" id="U2F347"/>
<feature type="compositionally biased region" description="Polar residues" evidence="1">
    <location>
        <begin position="9"/>
        <end position="26"/>
    </location>
</feature>
<reference evidence="4 5" key="2">
    <citation type="journal article" date="2013" name="PLoS ONE">
        <title>INDIGO - INtegrated Data Warehouse of MIcrobial GenOmes with Examples from the Red Sea Extremophiles.</title>
        <authorList>
            <person name="Alam I."/>
            <person name="Antunes A."/>
            <person name="Kamau A.A."/>
            <person name="Ba Alawi W."/>
            <person name="Kalkatawi M."/>
            <person name="Stingl U."/>
            <person name="Bajic V.B."/>
        </authorList>
    </citation>
    <scope>NUCLEOTIDE SEQUENCE [LARGE SCALE GENOMIC DNA]</scope>
    <source>
        <strain evidence="4 5">SARL4B</strain>
    </source>
</reference>
<feature type="region of interest" description="Disordered" evidence="1">
    <location>
        <begin position="1"/>
        <end position="26"/>
    </location>
</feature>
<feature type="transmembrane region" description="Helical" evidence="2">
    <location>
        <begin position="67"/>
        <end position="84"/>
    </location>
</feature>